<dbReference type="EMBL" id="MU274013">
    <property type="protein sequence ID" value="KAI0027091.1"/>
    <property type="molecule type" value="Genomic_DNA"/>
</dbReference>
<sequence>MPGGHTDGVDLAAASLGTTTISSAGAGSGQDERLAIETIIYANGRKRGQVTYVPMGWAPKQLRAPLKAKNGSTAEPSRAPTEQSNDAANLQCRGRLPSIKSKDQCDWLEDHRPVYERTIQKGRKATSDFLSSTTTAFLDKFGWTNTHFVMYNGEEQTASHKETDAAMEQDEAQTATIYKLV</sequence>
<proteinExistence type="predicted"/>
<evidence type="ECO:0000313" key="2">
    <source>
        <dbReference type="Proteomes" id="UP000814128"/>
    </source>
</evidence>
<comment type="caution">
    <text evidence="1">The sequence shown here is derived from an EMBL/GenBank/DDBJ whole genome shotgun (WGS) entry which is preliminary data.</text>
</comment>
<reference evidence="1" key="1">
    <citation type="submission" date="2021-02" db="EMBL/GenBank/DDBJ databases">
        <authorList>
            <consortium name="DOE Joint Genome Institute"/>
            <person name="Ahrendt S."/>
            <person name="Looney B.P."/>
            <person name="Miyauchi S."/>
            <person name="Morin E."/>
            <person name="Drula E."/>
            <person name="Courty P.E."/>
            <person name="Chicoki N."/>
            <person name="Fauchery L."/>
            <person name="Kohler A."/>
            <person name="Kuo A."/>
            <person name="Labutti K."/>
            <person name="Pangilinan J."/>
            <person name="Lipzen A."/>
            <person name="Riley R."/>
            <person name="Andreopoulos W."/>
            <person name="He G."/>
            <person name="Johnson J."/>
            <person name="Barry K.W."/>
            <person name="Grigoriev I.V."/>
            <person name="Nagy L."/>
            <person name="Hibbett D."/>
            <person name="Henrissat B."/>
            <person name="Matheny P.B."/>
            <person name="Labbe J."/>
            <person name="Martin F."/>
        </authorList>
    </citation>
    <scope>NUCLEOTIDE SEQUENCE</scope>
    <source>
        <strain evidence="1">EC-137</strain>
    </source>
</reference>
<organism evidence="1 2">
    <name type="scientific">Vararia minispora EC-137</name>
    <dbReference type="NCBI Taxonomy" id="1314806"/>
    <lineage>
        <taxon>Eukaryota</taxon>
        <taxon>Fungi</taxon>
        <taxon>Dikarya</taxon>
        <taxon>Basidiomycota</taxon>
        <taxon>Agaricomycotina</taxon>
        <taxon>Agaricomycetes</taxon>
        <taxon>Russulales</taxon>
        <taxon>Lachnocladiaceae</taxon>
        <taxon>Vararia</taxon>
    </lineage>
</organism>
<name>A0ACB8Q5P4_9AGAM</name>
<reference evidence="1" key="2">
    <citation type="journal article" date="2022" name="New Phytol.">
        <title>Evolutionary transition to the ectomycorrhizal habit in the genomes of a hyperdiverse lineage of mushroom-forming fungi.</title>
        <authorList>
            <person name="Looney B."/>
            <person name="Miyauchi S."/>
            <person name="Morin E."/>
            <person name="Drula E."/>
            <person name="Courty P.E."/>
            <person name="Kohler A."/>
            <person name="Kuo A."/>
            <person name="LaButti K."/>
            <person name="Pangilinan J."/>
            <person name="Lipzen A."/>
            <person name="Riley R."/>
            <person name="Andreopoulos W."/>
            <person name="He G."/>
            <person name="Johnson J."/>
            <person name="Nolan M."/>
            <person name="Tritt A."/>
            <person name="Barry K.W."/>
            <person name="Grigoriev I.V."/>
            <person name="Nagy L.G."/>
            <person name="Hibbett D."/>
            <person name="Henrissat B."/>
            <person name="Matheny P.B."/>
            <person name="Labbe J."/>
            <person name="Martin F.M."/>
        </authorList>
    </citation>
    <scope>NUCLEOTIDE SEQUENCE</scope>
    <source>
        <strain evidence="1">EC-137</strain>
    </source>
</reference>
<evidence type="ECO:0000313" key="1">
    <source>
        <dbReference type="EMBL" id="KAI0027091.1"/>
    </source>
</evidence>
<accession>A0ACB8Q5P4</accession>
<gene>
    <name evidence="1" type="ORF">K488DRAFT_74816</name>
</gene>
<keyword evidence="2" id="KW-1185">Reference proteome</keyword>
<dbReference type="Proteomes" id="UP000814128">
    <property type="component" value="Unassembled WGS sequence"/>
</dbReference>
<protein>
    <submittedName>
        <fullName evidence="1">Uncharacterized protein</fullName>
    </submittedName>
</protein>